<feature type="chain" id="PRO_5046636503" evidence="1">
    <location>
        <begin position="26"/>
        <end position="169"/>
    </location>
</feature>
<proteinExistence type="predicted"/>
<evidence type="ECO:0000256" key="1">
    <source>
        <dbReference type="SAM" id="SignalP"/>
    </source>
</evidence>
<feature type="domain" description="SnoaL-like" evidence="2">
    <location>
        <begin position="42"/>
        <end position="149"/>
    </location>
</feature>
<evidence type="ECO:0000313" key="3">
    <source>
        <dbReference type="EMBL" id="MFD1216548.1"/>
    </source>
</evidence>
<organism evidence="3 4">
    <name type="scientific">Microbulbifer celer</name>
    <dbReference type="NCBI Taxonomy" id="435905"/>
    <lineage>
        <taxon>Bacteria</taxon>
        <taxon>Pseudomonadati</taxon>
        <taxon>Pseudomonadota</taxon>
        <taxon>Gammaproteobacteria</taxon>
        <taxon>Cellvibrionales</taxon>
        <taxon>Microbulbiferaceae</taxon>
        <taxon>Microbulbifer</taxon>
    </lineage>
</organism>
<feature type="signal peptide" evidence="1">
    <location>
        <begin position="1"/>
        <end position="25"/>
    </location>
</feature>
<name>A0ABW3U6N3_9GAMM</name>
<protein>
    <submittedName>
        <fullName evidence="3">Nuclear transport factor 2 family protein</fullName>
    </submittedName>
</protein>
<accession>A0ABW3U6N3</accession>
<dbReference type="EMBL" id="JBHTLR010000007">
    <property type="protein sequence ID" value="MFD1216548.1"/>
    <property type="molecule type" value="Genomic_DNA"/>
</dbReference>
<dbReference type="RefSeq" id="WP_230438657.1">
    <property type="nucleotide sequence ID" value="NZ_CP087715.1"/>
</dbReference>
<sequence length="169" mass="19116">MIFNQIPWAWLVPIVLSFSINSAWAKTPEVSDDEKSAVAVQLDAFHQAAADADYDAYFDSFSKEGVFIGTDASERWTVDTFKDYVRPYFSQGIGWTYVPRDRTIVIRGDVAWFDELLDNAAYGECRGSGVLVKVGNRWKIAQYNLHFPVPNNLARQITQMIKQAASTVH</sequence>
<gene>
    <name evidence="3" type="ORF">ACFQ2X_08065</name>
</gene>
<dbReference type="SUPFAM" id="SSF54427">
    <property type="entry name" value="NTF2-like"/>
    <property type="match status" value="1"/>
</dbReference>
<dbReference type="Pfam" id="PF13474">
    <property type="entry name" value="SnoaL_3"/>
    <property type="match status" value="1"/>
</dbReference>
<evidence type="ECO:0000313" key="4">
    <source>
        <dbReference type="Proteomes" id="UP001597264"/>
    </source>
</evidence>
<dbReference type="Proteomes" id="UP001597264">
    <property type="component" value="Unassembled WGS sequence"/>
</dbReference>
<dbReference type="InterPro" id="IPR037401">
    <property type="entry name" value="SnoaL-like"/>
</dbReference>
<keyword evidence="4" id="KW-1185">Reference proteome</keyword>
<keyword evidence="1" id="KW-0732">Signal</keyword>
<reference evidence="4" key="1">
    <citation type="journal article" date="2019" name="Int. J. Syst. Evol. Microbiol.">
        <title>The Global Catalogue of Microorganisms (GCM) 10K type strain sequencing project: providing services to taxonomists for standard genome sequencing and annotation.</title>
        <authorList>
            <consortium name="The Broad Institute Genomics Platform"/>
            <consortium name="The Broad Institute Genome Sequencing Center for Infectious Disease"/>
            <person name="Wu L."/>
            <person name="Ma J."/>
        </authorList>
    </citation>
    <scope>NUCLEOTIDE SEQUENCE [LARGE SCALE GENOMIC DNA]</scope>
    <source>
        <strain evidence="4">CCUG 54356</strain>
    </source>
</reference>
<comment type="caution">
    <text evidence="3">The sequence shown here is derived from an EMBL/GenBank/DDBJ whole genome shotgun (WGS) entry which is preliminary data.</text>
</comment>
<evidence type="ECO:0000259" key="2">
    <source>
        <dbReference type="Pfam" id="PF13474"/>
    </source>
</evidence>
<dbReference type="Gene3D" id="3.10.450.50">
    <property type="match status" value="1"/>
</dbReference>
<dbReference type="InterPro" id="IPR032710">
    <property type="entry name" value="NTF2-like_dom_sf"/>
</dbReference>